<sequence>MLRRKRADVLPGGGVPHREFGRAPRRPHRRRGARPDRGVDVLGAVRVLEAHAPHDRRGQRARQRFLAGGSRRRAVSHPVSAAHRRRTRLSELKAVHVGDYADTYERSMKDPESFWLAAAEGIAWSRKPSRALDSGNPPWYRWFPGGELNTCYNALDRHVEAGHGDRTALIHDSPVTGTTARYTYAELLDQVARFAGALRDLGVGRGDRVVIYLPMVPQAAIAMLACARLGAVHSVVFGGFAPRELAVRIADTRPKVVVSGSCGIEPNRVIAYKPIVDEAIELAGGDRPSIVVFQRDTLRAELGPRDHDWDELMASARPADCVDVAATDPLYVLYTSGTTGRPKGVVRDNGGHAVALAWSMTGIYDIGPGDVWWTASDVGWVVGHSYIVYGPLLAGATTVLYEGKPVGTPDASAFWRVLAEHRVKALFTAPTAMRAIKKADPDASSLAGHDVSSLRTLFLAGERLDPETYHWASDKLGVPVVDHWWQTETGWAVAANPRGVQPLPIKPGSPTVPMPGYDVRILDQDGTELPRGREGAICVKLPLPPGTLPTLWGDDERFVKSYLSRYAGYYLTGDGGYFDEDGYLFVMGRTDDVINVAGHRLSTGSMEAVLAAHPAVAECAVIGVRDELKGQLPRGLVVLKSGVDIDEERLRDELIAAVRREIGPVAAFRQVSVVDALPKTRSGKILRKSMRGIAEGRDEPVPSTIEDPAVLEALREVLSGR</sequence>
<feature type="domain" description="AMP-dependent synthetase/ligase" evidence="3">
    <location>
        <begin position="161"/>
        <end position="541"/>
    </location>
</feature>
<reference evidence="6 7" key="1">
    <citation type="submission" date="2020-04" db="EMBL/GenBank/DDBJ databases">
        <title>Novel species.</title>
        <authorList>
            <person name="Teo W.F.A."/>
            <person name="Lipun K."/>
            <person name="Srisuk N."/>
            <person name="Duangmal K."/>
        </authorList>
    </citation>
    <scope>NUCLEOTIDE SEQUENCE [LARGE SCALE GENOMIC DNA]</scope>
    <source>
        <strain evidence="6 7">K13G38</strain>
    </source>
</reference>
<evidence type="ECO:0000313" key="7">
    <source>
        <dbReference type="Proteomes" id="UP000715441"/>
    </source>
</evidence>
<dbReference type="NCBIfam" id="NF001208">
    <property type="entry name" value="PRK00174.1"/>
    <property type="match status" value="1"/>
</dbReference>
<dbReference type="Pfam" id="PF13193">
    <property type="entry name" value="AMP-binding_C"/>
    <property type="match status" value="1"/>
</dbReference>
<dbReference type="Gene3D" id="3.40.50.12780">
    <property type="entry name" value="N-terminal domain of ligase-like"/>
    <property type="match status" value="1"/>
</dbReference>
<dbReference type="EMBL" id="JAAXLS010000001">
    <property type="protein sequence ID" value="NKQ51303.1"/>
    <property type="molecule type" value="Genomic_DNA"/>
</dbReference>
<feature type="domain" description="Acetyl-coenzyme A synthetase N-terminal" evidence="5">
    <location>
        <begin position="100"/>
        <end position="154"/>
    </location>
</feature>
<dbReference type="PANTHER" id="PTHR43347">
    <property type="entry name" value="ACYL-COA SYNTHETASE"/>
    <property type="match status" value="1"/>
</dbReference>
<feature type="compositionally biased region" description="Basic residues" evidence="2">
    <location>
        <begin position="23"/>
        <end position="32"/>
    </location>
</feature>
<dbReference type="InterPro" id="IPR020845">
    <property type="entry name" value="AMP-binding_CS"/>
</dbReference>
<dbReference type="InterPro" id="IPR045851">
    <property type="entry name" value="AMP-bd_C_sf"/>
</dbReference>
<dbReference type="InterPro" id="IPR025110">
    <property type="entry name" value="AMP-bd_C"/>
</dbReference>
<dbReference type="Gene3D" id="3.30.300.30">
    <property type="match status" value="1"/>
</dbReference>
<dbReference type="SUPFAM" id="SSF56801">
    <property type="entry name" value="Acetyl-CoA synthetase-like"/>
    <property type="match status" value="1"/>
</dbReference>
<dbReference type="Proteomes" id="UP000715441">
    <property type="component" value="Unassembled WGS sequence"/>
</dbReference>
<dbReference type="Pfam" id="PF16177">
    <property type="entry name" value="ACAS_N"/>
    <property type="match status" value="1"/>
</dbReference>
<comment type="similarity">
    <text evidence="1">Belongs to the ATP-dependent AMP-binding enzyme family.</text>
</comment>
<name>A0ABX1IUX6_9PSEU</name>
<accession>A0ABX1IUX6</accession>
<comment type="caution">
    <text evidence="6">The sequence shown here is derived from an EMBL/GenBank/DDBJ whole genome shotgun (WGS) entry which is preliminary data.</text>
</comment>
<dbReference type="PROSITE" id="PS00455">
    <property type="entry name" value="AMP_BINDING"/>
    <property type="match status" value="1"/>
</dbReference>
<keyword evidence="7" id="KW-1185">Reference proteome</keyword>
<proteinExistence type="inferred from homology"/>
<dbReference type="InterPro" id="IPR032387">
    <property type="entry name" value="ACAS_N"/>
</dbReference>
<dbReference type="CDD" id="cd05967">
    <property type="entry name" value="PrpE"/>
    <property type="match status" value="1"/>
</dbReference>
<evidence type="ECO:0000313" key="6">
    <source>
        <dbReference type="EMBL" id="NKQ51303.1"/>
    </source>
</evidence>
<feature type="domain" description="AMP-binding enzyme C-terminal" evidence="4">
    <location>
        <begin position="606"/>
        <end position="684"/>
    </location>
</feature>
<dbReference type="InterPro" id="IPR042099">
    <property type="entry name" value="ANL_N_sf"/>
</dbReference>
<evidence type="ECO:0000259" key="3">
    <source>
        <dbReference type="Pfam" id="PF00501"/>
    </source>
</evidence>
<feature type="region of interest" description="Disordered" evidence="2">
    <location>
        <begin position="1"/>
        <end position="38"/>
    </location>
</feature>
<dbReference type="InterPro" id="IPR000873">
    <property type="entry name" value="AMP-dep_synth/lig_dom"/>
</dbReference>
<evidence type="ECO:0000256" key="1">
    <source>
        <dbReference type="ARBA" id="ARBA00006432"/>
    </source>
</evidence>
<dbReference type="PANTHER" id="PTHR43347:SF3">
    <property type="entry name" value="ACYL-COA SYNTHETASE SHORT-CHAIN FAMILY MEMBER 3, MITOCHONDRIAL"/>
    <property type="match status" value="1"/>
</dbReference>
<gene>
    <name evidence="6" type="ORF">HFP15_00215</name>
</gene>
<dbReference type="Pfam" id="PF00501">
    <property type="entry name" value="AMP-binding"/>
    <property type="match status" value="1"/>
</dbReference>
<feature type="region of interest" description="Disordered" evidence="2">
    <location>
        <begin position="51"/>
        <end position="83"/>
    </location>
</feature>
<evidence type="ECO:0000259" key="4">
    <source>
        <dbReference type="Pfam" id="PF13193"/>
    </source>
</evidence>
<evidence type="ECO:0000259" key="5">
    <source>
        <dbReference type="Pfam" id="PF16177"/>
    </source>
</evidence>
<evidence type="ECO:0000256" key="2">
    <source>
        <dbReference type="SAM" id="MobiDB-lite"/>
    </source>
</evidence>
<protein>
    <submittedName>
        <fullName evidence="6">Propionyl-CoA synthetase</fullName>
    </submittedName>
</protein>
<organism evidence="6 7">
    <name type="scientific">Amycolatopsis acididurans</name>
    <dbReference type="NCBI Taxonomy" id="2724524"/>
    <lineage>
        <taxon>Bacteria</taxon>
        <taxon>Bacillati</taxon>
        <taxon>Actinomycetota</taxon>
        <taxon>Actinomycetes</taxon>
        <taxon>Pseudonocardiales</taxon>
        <taxon>Pseudonocardiaceae</taxon>
        <taxon>Amycolatopsis</taxon>
    </lineage>
</organism>